<dbReference type="Pfam" id="PF00034">
    <property type="entry name" value="Cytochrom_C"/>
    <property type="match status" value="1"/>
</dbReference>
<evidence type="ECO:0000256" key="5">
    <source>
        <dbReference type="ARBA" id="ARBA00023004"/>
    </source>
</evidence>
<dbReference type="EMBL" id="CP081869">
    <property type="protein sequence ID" value="QZO00181.1"/>
    <property type="molecule type" value="Genomic_DNA"/>
</dbReference>
<evidence type="ECO:0000259" key="7">
    <source>
        <dbReference type="Pfam" id="PF00034"/>
    </source>
</evidence>
<evidence type="ECO:0000256" key="1">
    <source>
        <dbReference type="ARBA" id="ARBA00022448"/>
    </source>
</evidence>
<dbReference type="KEGG" id="cmet:K6K41_27255"/>
<dbReference type="Proteomes" id="UP000825701">
    <property type="component" value="Chromosome"/>
</dbReference>
<keyword evidence="6" id="KW-0732">Signal</keyword>
<evidence type="ECO:0000256" key="3">
    <source>
        <dbReference type="ARBA" id="ARBA00022723"/>
    </source>
</evidence>
<dbReference type="InterPro" id="IPR002327">
    <property type="entry name" value="Cyt_c_1A/1B"/>
</dbReference>
<evidence type="ECO:0000256" key="2">
    <source>
        <dbReference type="ARBA" id="ARBA00022617"/>
    </source>
</evidence>
<evidence type="ECO:0000313" key="8">
    <source>
        <dbReference type="EMBL" id="QZO00181.1"/>
    </source>
</evidence>
<dbReference type="InterPro" id="IPR036909">
    <property type="entry name" value="Cyt_c-like_dom_sf"/>
</dbReference>
<protein>
    <submittedName>
        <fullName evidence="8">Cytochrome c family protein</fullName>
    </submittedName>
</protein>
<dbReference type="InterPro" id="IPR009056">
    <property type="entry name" value="Cyt_c-like_dom"/>
</dbReference>
<reference evidence="8" key="1">
    <citation type="submission" date="2021-08" db="EMBL/GenBank/DDBJ databases">
        <authorList>
            <person name="Zhang H."/>
            <person name="Xu M."/>
            <person name="Yu Z."/>
            <person name="Yang L."/>
            <person name="Cai Y."/>
        </authorList>
    </citation>
    <scope>NUCLEOTIDE SEQUENCE</scope>
    <source>
        <strain evidence="8">CHL1</strain>
    </source>
</reference>
<dbReference type="GO" id="GO:0020037">
    <property type="term" value="F:heme binding"/>
    <property type="evidence" value="ECO:0007669"/>
    <property type="project" value="InterPro"/>
</dbReference>
<evidence type="ECO:0000256" key="4">
    <source>
        <dbReference type="ARBA" id="ARBA00022982"/>
    </source>
</evidence>
<sequence length="134" mass="13834">MTHRLILSAVALAAIALAPGAASAQDAAAGEKVFKRCAACHAVGPSAANKAGPELNGLVGRKIAGVADYSSYSDALKAFGEGKTWDEATLDKWFESPKTLVDGTSMAFAGLKKEDDRKNLIAYLAGFDESGASK</sequence>
<keyword evidence="9" id="KW-1185">Reference proteome</keyword>
<dbReference type="GO" id="GO:0009055">
    <property type="term" value="F:electron transfer activity"/>
    <property type="evidence" value="ECO:0007669"/>
    <property type="project" value="InterPro"/>
</dbReference>
<name>A0A9E6UMN4_9HYPH</name>
<feature type="domain" description="Cytochrome c" evidence="7">
    <location>
        <begin position="27"/>
        <end position="125"/>
    </location>
</feature>
<dbReference type="AlphaFoldDB" id="A0A9E6UMN4"/>
<evidence type="ECO:0000256" key="6">
    <source>
        <dbReference type="SAM" id="SignalP"/>
    </source>
</evidence>
<gene>
    <name evidence="8" type="ORF">K6K41_27255</name>
</gene>
<accession>A0A9E6UMN4</accession>
<feature type="signal peptide" evidence="6">
    <location>
        <begin position="1"/>
        <end position="24"/>
    </location>
</feature>
<dbReference type="GO" id="GO:0046872">
    <property type="term" value="F:metal ion binding"/>
    <property type="evidence" value="ECO:0007669"/>
    <property type="project" value="UniProtKB-KW"/>
</dbReference>
<feature type="chain" id="PRO_5039111591" evidence="6">
    <location>
        <begin position="25"/>
        <end position="134"/>
    </location>
</feature>
<dbReference type="Gene3D" id="1.10.760.10">
    <property type="entry name" value="Cytochrome c-like domain"/>
    <property type="match status" value="1"/>
</dbReference>
<dbReference type="RefSeq" id="WP_261403341.1">
    <property type="nucleotide sequence ID" value="NZ_CP081869.1"/>
</dbReference>
<organism evidence="8 9">
    <name type="scientific">Chenggangzhangella methanolivorans</name>
    <dbReference type="NCBI Taxonomy" id="1437009"/>
    <lineage>
        <taxon>Bacteria</taxon>
        <taxon>Pseudomonadati</taxon>
        <taxon>Pseudomonadota</taxon>
        <taxon>Alphaproteobacteria</taxon>
        <taxon>Hyphomicrobiales</taxon>
        <taxon>Methylopilaceae</taxon>
        <taxon>Chenggangzhangella</taxon>
    </lineage>
</organism>
<dbReference type="PRINTS" id="PR00604">
    <property type="entry name" value="CYTCHRMECIAB"/>
</dbReference>
<keyword evidence="2" id="KW-0349">Heme</keyword>
<dbReference type="PANTHER" id="PTHR11961">
    <property type="entry name" value="CYTOCHROME C"/>
    <property type="match status" value="1"/>
</dbReference>
<proteinExistence type="predicted"/>
<evidence type="ECO:0000313" key="9">
    <source>
        <dbReference type="Proteomes" id="UP000825701"/>
    </source>
</evidence>
<dbReference type="SUPFAM" id="SSF46626">
    <property type="entry name" value="Cytochrome c"/>
    <property type="match status" value="1"/>
</dbReference>
<keyword evidence="3" id="KW-0479">Metal-binding</keyword>
<keyword evidence="5" id="KW-0408">Iron</keyword>
<keyword evidence="4" id="KW-0249">Electron transport</keyword>
<keyword evidence="1" id="KW-0813">Transport</keyword>